<name>A0A1D2VCV9_9ASCO</name>
<dbReference type="Gene3D" id="3.40.50.300">
    <property type="entry name" value="P-loop containing nucleotide triphosphate hydrolases"/>
    <property type="match status" value="2"/>
</dbReference>
<dbReference type="Gene3D" id="1.20.1060.20">
    <property type="match status" value="1"/>
</dbReference>
<dbReference type="GO" id="GO:0030892">
    <property type="term" value="C:mitotic cohesin complex"/>
    <property type="evidence" value="ECO:0007669"/>
    <property type="project" value="EnsemblFungi"/>
</dbReference>
<dbReference type="OrthoDB" id="5575062at2759"/>
<evidence type="ECO:0000256" key="2">
    <source>
        <dbReference type="ARBA" id="ARBA00004286"/>
    </source>
</evidence>
<keyword evidence="5" id="KW-0132">Cell division</keyword>
<feature type="coiled-coil region" evidence="11">
    <location>
        <begin position="222"/>
        <end position="252"/>
    </location>
</feature>
<evidence type="ECO:0000256" key="8">
    <source>
        <dbReference type="ARBA" id="ARBA00023242"/>
    </source>
</evidence>
<dbReference type="InterPro" id="IPR010935">
    <property type="entry name" value="SMC_hinge"/>
</dbReference>
<evidence type="ECO:0000259" key="12">
    <source>
        <dbReference type="SMART" id="SM00968"/>
    </source>
</evidence>
<dbReference type="STRING" id="1344418.A0A1D2VCV9"/>
<keyword evidence="7 11" id="KW-0175">Coiled coil</keyword>
<dbReference type="GeneID" id="30967392"/>
<dbReference type="GO" id="GO:0051301">
    <property type="term" value="P:cell division"/>
    <property type="evidence" value="ECO:0007669"/>
    <property type="project" value="UniProtKB-KW"/>
</dbReference>
<dbReference type="Pfam" id="PF02463">
    <property type="entry name" value="SMC_N"/>
    <property type="match status" value="1"/>
</dbReference>
<dbReference type="GO" id="GO:0006302">
    <property type="term" value="P:double-strand break repair"/>
    <property type="evidence" value="ECO:0007669"/>
    <property type="project" value="EnsemblFungi"/>
</dbReference>
<dbReference type="PANTHER" id="PTHR18937">
    <property type="entry name" value="STRUCTURAL MAINTENANCE OF CHROMOSOMES SMC FAMILY MEMBER"/>
    <property type="match status" value="1"/>
</dbReference>
<dbReference type="GO" id="GO:0003690">
    <property type="term" value="F:double-stranded DNA binding"/>
    <property type="evidence" value="ECO:0007669"/>
    <property type="project" value="EnsemblFungi"/>
</dbReference>
<evidence type="ECO:0000313" key="13">
    <source>
        <dbReference type="EMBL" id="ODV59449.1"/>
    </source>
</evidence>
<proteinExistence type="inferred from homology"/>
<dbReference type="GO" id="GO:0016887">
    <property type="term" value="F:ATP hydrolysis activity"/>
    <property type="evidence" value="ECO:0007669"/>
    <property type="project" value="InterPro"/>
</dbReference>
<sequence>MGRLVGLELHNFKSYRGTSSIGFGTADFISIIGPNGSGKSNMMDAISFVLGVRSSHLRSAHLKDLIYRGRIMSQKKSKNKDNFQIDSESDIESDIDSISNSNYDYSPNSAYVMAIYEKNDGTLINLKRTIISNGSSEYKINDKVVTANDYTNLLKSENILIKARNFLVFQGDVEAIASQSSQDLTKLIETISGSFDLKKQYESFKDQQEKAHDDTHSFFERKRILNRELKQYKEQKEEALNFQAKLNEKKNLIKLFNLWKLFNNQQKKSLLSQNFKEKKKSLRISKDTLLKEESLLKSLSSEYSKDSLNLEKFKREISKRNFDLNNKNKELLPTSAQKDLIQQKLHQYNRKIKELNNDIKIQNNNVKTIKNQLNIVQSALADLEKDSSNTSFSLSAKGQKEYESLRPSYLSNGGADLEQILSQFNQEKLVLQNQLENLLKQKEIVENRINSLKINSQNLKSTLSDNESKITETNKSLNTKKDQLNTFRIEKEKYLAKEYEINSKLKQVLTKLDELNATQRESNRERKLRENVSNLKRLFPGVKGLISDLCRPKQRKYATAVSTALGKNFDSIVVDNLSIASKCITYLKEQRSGVASFIPLDFVDSKPPNPNFRHAHPNARLILDVIEYDPVLERAIQYVCGDSIVCDNMKIAKFVRWERRIAVKVVTLDGSLIHKSGLMTGGVSINDQKKKRWDKQVYNQLEYRRDELLNELNVLSSRKPNEMTEKRIMDEIVKLENTLPLLSTSKNEIKRNIQDCEMELNYQSNDILKFKINEEIKKIKDTKILEIDQNMIDYNNQIKTLQDRIYSEFCKKYNFDSIEEYEKTHGSIIRAHAKERAKITKNISILESKLKFENERLEETTNRQSKIIRERGQYEYSLEQLNKDKEVIEEQIKSLKRDVETLTEKLENLEKDLKQKMLFAKSTEDNVAEARLKYEVLKKKCYNIEEDIEKEIMNRINILRSCKIENIEVPLKRGSLDLLPIGGGDEEGSEEASNVIQISDSIEIDFSELSDELKENLDEDFESSFNEQIAEITSALENLSPNTKALQRLTEVEERLKDVDKEHLKTRKTESRIANQFNEIKEKRYELFMKAFNHIASKIDEIYKDLTKSKASPSGGSAYLTLEDEDEPYNYGIKYHAMPPMKRFRDMEFLSGGEKTIAALALLFAIHSYQPSPFFVLDEVDAALDNANVIKIANYINKNAGPNFQFIVISLKNGLFERSDALVGIYREQGENSSKTLTLDLRNYPNHEVTASG</sequence>
<evidence type="ECO:0000256" key="3">
    <source>
        <dbReference type="ARBA" id="ARBA00005597"/>
    </source>
</evidence>
<evidence type="ECO:0000256" key="1">
    <source>
        <dbReference type="ARBA" id="ARBA00004123"/>
    </source>
</evidence>
<evidence type="ECO:0000256" key="10">
    <source>
        <dbReference type="PIRNR" id="PIRNR005719"/>
    </source>
</evidence>
<evidence type="ECO:0000256" key="4">
    <source>
        <dbReference type="ARBA" id="ARBA00022454"/>
    </source>
</evidence>
<evidence type="ECO:0000256" key="9">
    <source>
        <dbReference type="ARBA" id="ARBA00023306"/>
    </source>
</evidence>
<keyword evidence="8 10" id="KW-0539">Nucleus</keyword>
<keyword evidence="4" id="KW-0158">Chromosome</keyword>
<dbReference type="GO" id="GO:0005524">
    <property type="term" value="F:ATP binding"/>
    <property type="evidence" value="ECO:0007669"/>
    <property type="project" value="InterPro"/>
</dbReference>
<dbReference type="InterPro" id="IPR028468">
    <property type="entry name" value="Smc1_ABC"/>
</dbReference>
<dbReference type="InParanoid" id="A0A1D2VCV9"/>
<keyword evidence="14" id="KW-1185">Reference proteome</keyword>
<reference evidence="14" key="1">
    <citation type="submission" date="2016-05" db="EMBL/GenBank/DDBJ databases">
        <title>Comparative genomics of biotechnologically important yeasts.</title>
        <authorList>
            <consortium name="DOE Joint Genome Institute"/>
            <person name="Riley R."/>
            <person name="Haridas S."/>
            <person name="Wolfe K.H."/>
            <person name="Lopes M.R."/>
            <person name="Hittinger C.T."/>
            <person name="Goker M."/>
            <person name="Salamov A."/>
            <person name="Wisecaver J."/>
            <person name="Long T.M."/>
            <person name="Aerts A.L."/>
            <person name="Barry K."/>
            <person name="Choi C."/>
            <person name="Clum A."/>
            <person name="Coughlan A.Y."/>
            <person name="Deshpande S."/>
            <person name="Douglass A.P."/>
            <person name="Hanson S.J."/>
            <person name="Klenk H.-P."/>
            <person name="Labutti K."/>
            <person name="Lapidus A."/>
            <person name="Lindquist E."/>
            <person name="Lipzen A."/>
            <person name="Meier-Kolthoff J.P."/>
            <person name="Ohm R.A."/>
            <person name="Otillar R.P."/>
            <person name="Pangilinan J."/>
            <person name="Peng Y."/>
            <person name="Rokas A."/>
            <person name="Rosa C.A."/>
            <person name="Scheuner C."/>
            <person name="Sibirny A.A."/>
            <person name="Slot J.C."/>
            <person name="Stielow J.B."/>
            <person name="Sun H."/>
            <person name="Kurtzman C.P."/>
            <person name="Blackwell M."/>
            <person name="Grigoriev I.V."/>
            <person name="Jeffries T.W."/>
        </authorList>
    </citation>
    <scope>NUCLEOTIDE SEQUENCE [LARGE SCALE GENOMIC DNA]</scope>
    <source>
        <strain evidence="14">DSM 1968</strain>
    </source>
</reference>
<feature type="coiled-coil region" evidence="11">
    <location>
        <begin position="338"/>
        <end position="386"/>
    </location>
</feature>
<dbReference type="SUPFAM" id="SSF52540">
    <property type="entry name" value="P-loop containing nucleoside triphosphate hydrolases"/>
    <property type="match status" value="1"/>
</dbReference>
<dbReference type="PIRSF" id="PIRSF005719">
    <property type="entry name" value="SMC"/>
    <property type="match status" value="1"/>
</dbReference>
<dbReference type="AlphaFoldDB" id="A0A1D2VCV9"/>
<dbReference type="RefSeq" id="XP_020045756.1">
    <property type="nucleotide sequence ID" value="XM_020193756.1"/>
</dbReference>
<dbReference type="InterPro" id="IPR024704">
    <property type="entry name" value="SMC"/>
</dbReference>
<dbReference type="GO" id="GO:0005634">
    <property type="term" value="C:nucleus"/>
    <property type="evidence" value="ECO:0007669"/>
    <property type="project" value="UniProtKB-SubCell"/>
</dbReference>
<dbReference type="GO" id="GO:0000070">
    <property type="term" value="P:mitotic sister chromatid segregation"/>
    <property type="evidence" value="ECO:0007669"/>
    <property type="project" value="EnsemblFungi"/>
</dbReference>
<dbReference type="Pfam" id="PF06470">
    <property type="entry name" value="SMC_hinge"/>
    <property type="match status" value="1"/>
</dbReference>
<feature type="coiled-coil region" evidence="11">
    <location>
        <begin position="843"/>
        <end position="940"/>
    </location>
</feature>
<evidence type="ECO:0000256" key="11">
    <source>
        <dbReference type="SAM" id="Coils"/>
    </source>
</evidence>
<dbReference type="SMART" id="SM00968">
    <property type="entry name" value="SMC_hinge"/>
    <property type="match status" value="1"/>
</dbReference>
<dbReference type="CDD" id="cd03275">
    <property type="entry name" value="ABC_SMC1_euk"/>
    <property type="match status" value="2"/>
</dbReference>
<dbReference type="GO" id="GO:0042802">
    <property type="term" value="F:identical protein binding"/>
    <property type="evidence" value="ECO:0007669"/>
    <property type="project" value="EnsemblFungi"/>
</dbReference>
<keyword evidence="9" id="KW-0131">Cell cycle</keyword>
<gene>
    <name evidence="13" type="ORF">ASCRUDRAFT_77184</name>
</gene>
<dbReference type="GO" id="GO:0003680">
    <property type="term" value="F:minor groove of adenine-thymine-rich DNA binding"/>
    <property type="evidence" value="ECO:0007669"/>
    <property type="project" value="EnsemblFungi"/>
</dbReference>
<keyword evidence="6" id="KW-0498">Mitosis</keyword>
<dbReference type="GO" id="GO:0007064">
    <property type="term" value="P:mitotic sister chromatid cohesion"/>
    <property type="evidence" value="ECO:0007669"/>
    <property type="project" value="EnsemblFungi"/>
</dbReference>
<dbReference type="Proteomes" id="UP000095038">
    <property type="component" value="Unassembled WGS sequence"/>
</dbReference>
<dbReference type="FunCoup" id="A0A1D2VCV9">
    <property type="interactions" value="734"/>
</dbReference>
<dbReference type="InterPro" id="IPR003395">
    <property type="entry name" value="RecF/RecN/SMC_N"/>
</dbReference>
<comment type="similarity">
    <text evidence="3">Belongs to the SMC family. SMC1 subfamily.</text>
</comment>
<evidence type="ECO:0000256" key="7">
    <source>
        <dbReference type="ARBA" id="ARBA00023054"/>
    </source>
</evidence>
<dbReference type="InterPro" id="IPR027417">
    <property type="entry name" value="P-loop_NTPase"/>
</dbReference>
<dbReference type="EMBL" id="KV454486">
    <property type="protein sequence ID" value="ODV59449.1"/>
    <property type="molecule type" value="Genomic_DNA"/>
</dbReference>
<dbReference type="Gene3D" id="3.30.70.1620">
    <property type="match status" value="1"/>
</dbReference>
<accession>A0A1D2VCV9</accession>
<dbReference type="PANTHER" id="PTHR18937:SF12">
    <property type="entry name" value="STRUCTURAL MAINTENANCE OF CHROMOSOMES PROTEIN"/>
    <property type="match status" value="1"/>
</dbReference>
<evidence type="ECO:0000256" key="5">
    <source>
        <dbReference type="ARBA" id="ARBA00022618"/>
    </source>
</evidence>
<feature type="domain" description="SMC hinge" evidence="12">
    <location>
        <begin position="540"/>
        <end position="656"/>
    </location>
</feature>
<comment type="subcellular location">
    <subcellularLocation>
        <location evidence="2">Chromosome</location>
    </subcellularLocation>
    <subcellularLocation>
        <location evidence="1 10">Nucleus</location>
    </subcellularLocation>
</comment>
<evidence type="ECO:0000313" key="14">
    <source>
        <dbReference type="Proteomes" id="UP000095038"/>
    </source>
</evidence>
<dbReference type="SUPFAM" id="SSF75553">
    <property type="entry name" value="Smc hinge domain"/>
    <property type="match status" value="1"/>
</dbReference>
<feature type="coiled-coil region" evidence="11">
    <location>
        <begin position="421"/>
        <end position="462"/>
    </location>
</feature>
<dbReference type="InterPro" id="IPR036277">
    <property type="entry name" value="SMC_hinge_sf"/>
</dbReference>
<evidence type="ECO:0000256" key="6">
    <source>
        <dbReference type="ARBA" id="ARBA00022776"/>
    </source>
</evidence>
<protein>
    <recommendedName>
        <fullName evidence="10">Structural maintenance of chromosomes protein</fullName>
    </recommendedName>
</protein>
<organism evidence="13 14">
    <name type="scientific">Ascoidea rubescens DSM 1968</name>
    <dbReference type="NCBI Taxonomy" id="1344418"/>
    <lineage>
        <taxon>Eukaryota</taxon>
        <taxon>Fungi</taxon>
        <taxon>Dikarya</taxon>
        <taxon>Ascomycota</taxon>
        <taxon>Saccharomycotina</taxon>
        <taxon>Saccharomycetes</taxon>
        <taxon>Ascoideaceae</taxon>
        <taxon>Ascoidea</taxon>
    </lineage>
</organism>